<feature type="domain" description="Response regulatory" evidence="8">
    <location>
        <begin position="2"/>
        <end position="116"/>
    </location>
</feature>
<dbReference type="InterPro" id="IPR036388">
    <property type="entry name" value="WH-like_DNA-bd_sf"/>
</dbReference>
<dbReference type="AlphaFoldDB" id="A4C546"/>
<evidence type="ECO:0000256" key="3">
    <source>
        <dbReference type="ARBA" id="ARBA00023015"/>
    </source>
</evidence>
<keyword evidence="3" id="KW-0805">Transcription regulation</keyword>
<dbReference type="GO" id="GO:0005829">
    <property type="term" value="C:cytosol"/>
    <property type="evidence" value="ECO:0007669"/>
    <property type="project" value="TreeGrafter"/>
</dbReference>
<name>A4C546_9GAMM</name>
<dbReference type="RefSeq" id="WP_009836976.1">
    <property type="nucleotide sequence ID" value="NZ_AAOH01000001.1"/>
</dbReference>
<dbReference type="SMART" id="SM00448">
    <property type="entry name" value="REC"/>
    <property type="match status" value="1"/>
</dbReference>
<keyword evidence="4 7" id="KW-0238">DNA-binding</keyword>
<dbReference type="Gene3D" id="1.10.10.10">
    <property type="entry name" value="Winged helix-like DNA-binding domain superfamily/Winged helix DNA-binding domain"/>
    <property type="match status" value="1"/>
</dbReference>
<organism evidence="10 11">
    <name type="scientific">Pseudoalteromonas tunicata D2</name>
    <dbReference type="NCBI Taxonomy" id="87626"/>
    <lineage>
        <taxon>Bacteria</taxon>
        <taxon>Pseudomonadati</taxon>
        <taxon>Pseudomonadota</taxon>
        <taxon>Gammaproteobacteria</taxon>
        <taxon>Alteromonadales</taxon>
        <taxon>Pseudoalteromonadaceae</taxon>
        <taxon>Pseudoalteromonas</taxon>
    </lineage>
</organism>
<dbReference type="CDD" id="cd17574">
    <property type="entry name" value="REC_OmpR"/>
    <property type="match status" value="1"/>
</dbReference>
<evidence type="ECO:0000256" key="2">
    <source>
        <dbReference type="ARBA" id="ARBA00023012"/>
    </source>
</evidence>
<dbReference type="Pfam" id="PF00486">
    <property type="entry name" value="Trans_reg_C"/>
    <property type="match status" value="1"/>
</dbReference>
<evidence type="ECO:0000256" key="7">
    <source>
        <dbReference type="PROSITE-ProRule" id="PRU01091"/>
    </source>
</evidence>
<evidence type="ECO:0000256" key="6">
    <source>
        <dbReference type="PROSITE-ProRule" id="PRU00169"/>
    </source>
</evidence>
<feature type="DNA-binding region" description="OmpR/PhoB-type" evidence="7">
    <location>
        <begin position="124"/>
        <end position="218"/>
    </location>
</feature>
<dbReference type="GO" id="GO:0006355">
    <property type="term" value="P:regulation of DNA-templated transcription"/>
    <property type="evidence" value="ECO:0007669"/>
    <property type="project" value="InterPro"/>
</dbReference>
<sequence>MIVLLAEDERNLAALIIDYLAAEGIECDYADNGKMALHLVEVNHYDALILDIEMPYLDGFAVCSKLSALAHPPAVMFISARTHLDDKLTAFSLGALDYLTKPFELAELVARLRILTHSLIPQTPRIFELDSLHIDFNLRLVMRGHRSLTLSPKQWQLLTLLAHNSPEIVKKQVILAHLWPDQDANPDMYKTLLNRLRKILTTLMKKRYLKQFAGLELL</sequence>
<reference evidence="10 11" key="1">
    <citation type="submission" date="2006-02" db="EMBL/GenBank/DDBJ databases">
        <authorList>
            <person name="Moran M.A."/>
            <person name="Kjelleberg S."/>
            <person name="Egan S."/>
            <person name="Saunders N."/>
            <person name="Thomas T."/>
            <person name="Ferriera S."/>
            <person name="Johnson J."/>
            <person name="Kravitz S."/>
            <person name="Halpern A."/>
            <person name="Remington K."/>
            <person name="Beeson K."/>
            <person name="Tran B."/>
            <person name="Rogers Y.-H."/>
            <person name="Friedman R."/>
            <person name="Venter J.C."/>
        </authorList>
    </citation>
    <scope>NUCLEOTIDE SEQUENCE [LARGE SCALE GENOMIC DNA]</scope>
    <source>
        <strain evidence="10 11">D2</strain>
    </source>
</reference>
<evidence type="ECO:0000259" key="8">
    <source>
        <dbReference type="PROSITE" id="PS50110"/>
    </source>
</evidence>
<dbReference type="SUPFAM" id="SSF52172">
    <property type="entry name" value="CheY-like"/>
    <property type="match status" value="1"/>
</dbReference>
<dbReference type="GO" id="GO:0032993">
    <property type="term" value="C:protein-DNA complex"/>
    <property type="evidence" value="ECO:0007669"/>
    <property type="project" value="TreeGrafter"/>
</dbReference>
<dbReference type="Pfam" id="PF00072">
    <property type="entry name" value="Response_reg"/>
    <property type="match status" value="1"/>
</dbReference>
<keyword evidence="1 6" id="KW-0597">Phosphoprotein</keyword>
<dbReference type="PANTHER" id="PTHR48111">
    <property type="entry name" value="REGULATOR OF RPOS"/>
    <property type="match status" value="1"/>
</dbReference>
<dbReference type="GO" id="GO:0000156">
    <property type="term" value="F:phosphorelay response regulator activity"/>
    <property type="evidence" value="ECO:0007669"/>
    <property type="project" value="TreeGrafter"/>
</dbReference>
<feature type="domain" description="OmpR/PhoB-type" evidence="9">
    <location>
        <begin position="124"/>
        <end position="218"/>
    </location>
</feature>
<keyword evidence="5" id="KW-0804">Transcription</keyword>
<dbReference type="InterPro" id="IPR001867">
    <property type="entry name" value="OmpR/PhoB-type_DNA-bd"/>
</dbReference>
<evidence type="ECO:0000259" key="9">
    <source>
        <dbReference type="PROSITE" id="PS51755"/>
    </source>
</evidence>
<dbReference type="Proteomes" id="UP000006201">
    <property type="component" value="Unassembled WGS sequence"/>
</dbReference>
<evidence type="ECO:0000256" key="1">
    <source>
        <dbReference type="ARBA" id="ARBA00022553"/>
    </source>
</evidence>
<dbReference type="STRING" id="87626.PTD2_03876"/>
<keyword evidence="2" id="KW-0902">Two-component regulatory system</keyword>
<gene>
    <name evidence="10" type="ORF">PTD2_03876</name>
</gene>
<dbReference type="HOGENOM" id="CLU_000445_30_1_6"/>
<proteinExistence type="predicted"/>
<dbReference type="PROSITE" id="PS50110">
    <property type="entry name" value="RESPONSE_REGULATORY"/>
    <property type="match status" value="1"/>
</dbReference>
<keyword evidence="11" id="KW-1185">Reference proteome</keyword>
<feature type="modified residue" description="4-aspartylphosphate" evidence="6">
    <location>
        <position position="51"/>
    </location>
</feature>
<evidence type="ECO:0000313" key="11">
    <source>
        <dbReference type="Proteomes" id="UP000006201"/>
    </source>
</evidence>
<dbReference type="EMBL" id="AAOH01000001">
    <property type="protein sequence ID" value="EAR30678.1"/>
    <property type="molecule type" value="Genomic_DNA"/>
</dbReference>
<comment type="caution">
    <text evidence="10">The sequence shown here is derived from an EMBL/GenBank/DDBJ whole genome shotgun (WGS) entry which is preliminary data.</text>
</comment>
<dbReference type="Gene3D" id="3.40.50.2300">
    <property type="match status" value="1"/>
</dbReference>
<accession>A4C546</accession>
<dbReference type="InterPro" id="IPR011006">
    <property type="entry name" value="CheY-like_superfamily"/>
</dbReference>
<dbReference type="eggNOG" id="COG0745">
    <property type="taxonomic scope" value="Bacteria"/>
</dbReference>
<protein>
    <submittedName>
        <fullName evidence="10">DNA-binding response regulator</fullName>
    </submittedName>
</protein>
<evidence type="ECO:0000313" key="10">
    <source>
        <dbReference type="EMBL" id="EAR30678.1"/>
    </source>
</evidence>
<dbReference type="PANTHER" id="PTHR48111:SF22">
    <property type="entry name" value="REGULATOR OF RPOS"/>
    <property type="match status" value="1"/>
</dbReference>
<evidence type="ECO:0000256" key="4">
    <source>
        <dbReference type="ARBA" id="ARBA00023125"/>
    </source>
</evidence>
<dbReference type="InterPro" id="IPR039420">
    <property type="entry name" value="WalR-like"/>
</dbReference>
<dbReference type="InterPro" id="IPR001789">
    <property type="entry name" value="Sig_transdc_resp-reg_receiver"/>
</dbReference>
<dbReference type="GO" id="GO:0000976">
    <property type="term" value="F:transcription cis-regulatory region binding"/>
    <property type="evidence" value="ECO:0007669"/>
    <property type="project" value="TreeGrafter"/>
</dbReference>
<evidence type="ECO:0000256" key="5">
    <source>
        <dbReference type="ARBA" id="ARBA00023163"/>
    </source>
</evidence>
<dbReference type="PROSITE" id="PS51755">
    <property type="entry name" value="OMPR_PHOB"/>
    <property type="match status" value="1"/>
</dbReference>
<dbReference type="OrthoDB" id="9802426at2"/>